<protein>
    <recommendedName>
        <fullName evidence="4">DUF5666 domain-containing protein</fullName>
    </recommendedName>
</protein>
<dbReference type="Proteomes" id="UP000231057">
    <property type="component" value="Chromosome"/>
</dbReference>
<proteinExistence type="predicted"/>
<keyword evidence="3" id="KW-1185">Reference proteome</keyword>
<reference evidence="2 3" key="1">
    <citation type="submission" date="2016-11" db="EMBL/GenBank/DDBJ databases">
        <title>Complete genome sequence of thermophilic cyanobacteria strain Synechococcus sp. PCC6715.</title>
        <authorList>
            <person name="Tang J."/>
            <person name="Daroch M."/>
            <person name="Liang Y."/>
            <person name="Jiang D."/>
            <person name="Shah M."/>
        </authorList>
    </citation>
    <scope>NUCLEOTIDE SEQUENCE [LARGE SCALE GENOMIC DNA]</scope>
    <source>
        <strain evidence="2 3">PCC 6715</strain>
    </source>
</reference>
<evidence type="ECO:0000256" key="1">
    <source>
        <dbReference type="SAM" id="SignalP"/>
    </source>
</evidence>
<feature type="chain" id="PRO_5013931327" description="DUF5666 domain-containing protein" evidence="1">
    <location>
        <begin position="21"/>
        <end position="111"/>
    </location>
</feature>
<accession>A0A2D2Q2N5</accession>
<name>A0A2D2Q2N5_PARLV</name>
<dbReference type="EMBL" id="CP018092">
    <property type="protein sequence ID" value="ATS18527.1"/>
    <property type="molecule type" value="Genomic_DNA"/>
</dbReference>
<evidence type="ECO:0008006" key="4">
    <source>
        <dbReference type="Google" id="ProtNLM"/>
    </source>
</evidence>
<sequence length="111" mass="11907">MRRAAVVALAATATCATVMLAPAEAREVKAVRGIVTNIDGDNVTLRQPWGEEIVVVFDRKHRQRPFRAEIVEGMDIAVILKPKASVPTAKIICAAIVPAPPYVAVTPIQVP</sequence>
<dbReference type="KEGG" id="slw:BRW62_06900"/>
<gene>
    <name evidence="2" type="ORF">BRW62_06900</name>
</gene>
<dbReference type="AlphaFoldDB" id="A0A2D2Q2N5"/>
<evidence type="ECO:0000313" key="2">
    <source>
        <dbReference type="EMBL" id="ATS18527.1"/>
    </source>
</evidence>
<feature type="signal peptide" evidence="1">
    <location>
        <begin position="1"/>
        <end position="20"/>
    </location>
</feature>
<evidence type="ECO:0000313" key="3">
    <source>
        <dbReference type="Proteomes" id="UP000231057"/>
    </source>
</evidence>
<keyword evidence="1" id="KW-0732">Signal</keyword>
<organism evidence="2 3">
    <name type="scientific">Parathermosynechococcus lividus PCC 6715</name>
    <dbReference type="NCBI Taxonomy" id="1917166"/>
    <lineage>
        <taxon>Bacteria</taxon>
        <taxon>Bacillati</taxon>
        <taxon>Cyanobacteriota</taxon>
        <taxon>Cyanophyceae</taxon>
        <taxon>Acaryochloridales</taxon>
        <taxon>Thermosynechococcaceae</taxon>
        <taxon>Parathermosynechococcus</taxon>
    </lineage>
</organism>
<reference evidence="3" key="2">
    <citation type="journal article" date="2022" name="Front. Microbiol.">
        <title>Comparative Genomic Analysis Revealed Distinct Molecular Components and Organization of CO2-Concentrating Mechanism in Thermophilic Cyanobacteria.</title>
        <authorList>
            <person name="Tang J."/>
            <person name="Zhou H."/>
            <person name="Yao D."/>
            <person name="Riaz S."/>
            <person name="You D."/>
            <person name="Klepacz-Smolka A."/>
            <person name="Daroch M."/>
        </authorList>
    </citation>
    <scope>NUCLEOTIDE SEQUENCE [LARGE SCALE GENOMIC DNA]</scope>
    <source>
        <strain evidence="3">PCC 6715</strain>
    </source>
</reference>